<sequence>MIYKLDKKDYPKIRTLLRTPEQKNDLTLNAIINRTNRGTIYVDNLEQPRTALIDATGTISIFIGDAENEEFIKHLREFIDNQLKIDTYLSCGGTYFLAVVPDETWEMVVKNVISHREYETDYEYYYQFNPELFNTRKSSYRPLPQGYTIKKINAEVIHNDPNELLSDVLGEFWYSIDDFLRQGVGYCVLKGERIISACLSCCVNEKNHEISVETYDEEEMNKGLATLVCTAYLEHCIKNGITPYWSTLETNVESNRLGKKLGFEFESKCKTLEFEF</sequence>
<reference evidence="1 2" key="1">
    <citation type="submission" date="2023-07" db="EMBL/GenBank/DDBJ databases">
        <title>Genomic Encyclopedia of Type Strains, Phase IV (KMG-IV): sequencing the most valuable type-strain genomes for metagenomic binning, comparative biology and taxonomic classification.</title>
        <authorList>
            <person name="Goeker M."/>
        </authorList>
    </citation>
    <scope>NUCLEOTIDE SEQUENCE [LARGE SCALE GENOMIC DNA]</scope>
    <source>
        <strain evidence="1 2">DSM 23837</strain>
    </source>
</reference>
<dbReference type="InterPro" id="IPR027365">
    <property type="entry name" value="GNAT_acetyltra_YdfB-like"/>
</dbReference>
<dbReference type="EMBL" id="JAUSTT010000016">
    <property type="protein sequence ID" value="MDQ0176893.1"/>
    <property type="molecule type" value="Genomic_DNA"/>
</dbReference>
<name>A0ABT9WUD0_9BACI</name>
<accession>A0ABT9WUD0</accession>
<proteinExistence type="predicted"/>
<evidence type="ECO:0008006" key="3">
    <source>
        <dbReference type="Google" id="ProtNLM"/>
    </source>
</evidence>
<dbReference type="Gene3D" id="3.40.630.30">
    <property type="match status" value="1"/>
</dbReference>
<dbReference type="SUPFAM" id="SSF55729">
    <property type="entry name" value="Acyl-CoA N-acyltransferases (Nat)"/>
    <property type="match status" value="1"/>
</dbReference>
<organism evidence="1 2">
    <name type="scientific">Bacillus chungangensis</name>
    <dbReference type="NCBI Taxonomy" id="587633"/>
    <lineage>
        <taxon>Bacteria</taxon>
        <taxon>Bacillati</taxon>
        <taxon>Bacillota</taxon>
        <taxon>Bacilli</taxon>
        <taxon>Bacillales</taxon>
        <taxon>Bacillaceae</taxon>
        <taxon>Bacillus</taxon>
    </lineage>
</organism>
<dbReference type="RefSeq" id="WP_307230405.1">
    <property type="nucleotide sequence ID" value="NZ_JAUSTT010000016.1"/>
</dbReference>
<protein>
    <recommendedName>
        <fullName evidence="3">GNAT family N-acetyltransferase</fullName>
    </recommendedName>
</protein>
<dbReference type="InterPro" id="IPR016181">
    <property type="entry name" value="Acyl_CoA_acyltransferase"/>
</dbReference>
<evidence type="ECO:0000313" key="2">
    <source>
        <dbReference type="Proteomes" id="UP001223586"/>
    </source>
</evidence>
<dbReference type="PANTHER" id="PTHR31143:SF2">
    <property type="entry name" value="FR47-LIKE DOMAIN-CONTAINING PROTEIN-RELATED"/>
    <property type="match status" value="1"/>
</dbReference>
<dbReference type="PANTHER" id="PTHR31143">
    <property type="match status" value="1"/>
</dbReference>
<dbReference type="InterPro" id="IPR042573">
    <property type="entry name" value="GNAT_acetyltra_N"/>
</dbReference>
<comment type="caution">
    <text evidence="1">The sequence shown here is derived from an EMBL/GenBank/DDBJ whole genome shotgun (WGS) entry which is preliminary data.</text>
</comment>
<dbReference type="Gene3D" id="3.40.630.110">
    <property type="entry name" value="GNAT acetyltransferase-like"/>
    <property type="match status" value="1"/>
</dbReference>
<gene>
    <name evidence="1" type="ORF">J2S08_002751</name>
</gene>
<evidence type="ECO:0000313" key="1">
    <source>
        <dbReference type="EMBL" id="MDQ0176893.1"/>
    </source>
</evidence>
<keyword evidence="2" id="KW-1185">Reference proteome</keyword>
<dbReference type="Pfam" id="PF12746">
    <property type="entry name" value="GNAT_acetyltran"/>
    <property type="match status" value="1"/>
</dbReference>
<dbReference type="Proteomes" id="UP001223586">
    <property type="component" value="Unassembled WGS sequence"/>
</dbReference>